<dbReference type="EMBL" id="FOWC01000003">
    <property type="protein sequence ID" value="SFO84725.1"/>
    <property type="molecule type" value="Genomic_DNA"/>
</dbReference>
<dbReference type="InterPro" id="IPR003018">
    <property type="entry name" value="GAF"/>
</dbReference>
<evidence type="ECO:0000313" key="7">
    <source>
        <dbReference type="Proteomes" id="UP000199137"/>
    </source>
</evidence>
<evidence type="ECO:0000256" key="1">
    <source>
        <dbReference type="ARBA" id="ARBA00022679"/>
    </source>
</evidence>
<keyword evidence="2" id="KW-0418">Kinase</keyword>
<dbReference type="SMART" id="SM01012">
    <property type="entry name" value="ANTAR"/>
    <property type="match status" value="1"/>
</dbReference>
<feature type="domain" description="ANTAR" evidence="5">
    <location>
        <begin position="171"/>
        <end position="232"/>
    </location>
</feature>
<dbReference type="InterPro" id="IPR036388">
    <property type="entry name" value="WH-like_DNA-bd_sf"/>
</dbReference>
<reference evidence="6 7" key="1">
    <citation type="submission" date="2016-10" db="EMBL/GenBank/DDBJ databases">
        <authorList>
            <person name="de Groot N.N."/>
        </authorList>
    </citation>
    <scope>NUCLEOTIDE SEQUENCE [LARGE SCALE GENOMIC DNA]</scope>
    <source>
        <strain evidence="6 7">DSM 44637</strain>
    </source>
</reference>
<dbReference type="SUPFAM" id="SSF55781">
    <property type="entry name" value="GAF domain-like"/>
    <property type="match status" value="1"/>
</dbReference>
<evidence type="ECO:0000259" key="5">
    <source>
        <dbReference type="PROSITE" id="PS50921"/>
    </source>
</evidence>
<evidence type="ECO:0000256" key="4">
    <source>
        <dbReference type="ARBA" id="ARBA00023163"/>
    </source>
</evidence>
<dbReference type="Gene3D" id="1.10.10.10">
    <property type="entry name" value="Winged helix-like DNA-binding domain superfamily/Winged helix DNA-binding domain"/>
    <property type="match status" value="1"/>
</dbReference>
<dbReference type="Pfam" id="PF03861">
    <property type="entry name" value="ANTAR"/>
    <property type="match status" value="1"/>
</dbReference>
<organism evidence="6 7">
    <name type="scientific">Amycolatopsis rubida</name>
    <dbReference type="NCBI Taxonomy" id="112413"/>
    <lineage>
        <taxon>Bacteria</taxon>
        <taxon>Bacillati</taxon>
        <taxon>Actinomycetota</taxon>
        <taxon>Actinomycetes</taxon>
        <taxon>Pseudonocardiales</taxon>
        <taxon>Pseudonocardiaceae</taxon>
        <taxon>Amycolatopsis</taxon>
    </lineage>
</organism>
<dbReference type="InterPro" id="IPR011006">
    <property type="entry name" value="CheY-like_superfamily"/>
</dbReference>
<dbReference type="SUPFAM" id="SSF52172">
    <property type="entry name" value="CheY-like"/>
    <property type="match status" value="1"/>
</dbReference>
<keyword evidence="1" id="KW-0808">Transferase</keyword>
<dbReference type="AlphaFoldDB" id="A0A1I5KI85"/>
<keyword evidence="4" id="KW-0804">Transcription</keyword>
<dbReference type="OrthoDB" id="3683444at2"/>
<dbReference type="Proteomes" id="UP000199137">
    <property type="component" value="Unassembled WGS sequence"/>
</dbReference>
<dbReference type="InterPro" id="IPR012074">
    <property type="entry name" value="GAF_ANTAR"/>
</dbReference>
<dbReference type="SMART" id="SM00065">
    <property type="entry name" value="GAF"/>
    <property type="match status" value="1"/>
</dbReference>
<gene>
    <name evidence="6" type="ORF">SAMN05421854_103206</name>
</gene>
<evidence type="ECO:0000256" key="2">
    <source>
        <dbReference type="ARBA" id="ARBA00022777"/>
    </source>
</evidence>
<proteinExistence type="predicted"/>
<sequence>MSMTADRRLARTFVTLADTLVVDFDVLDFLALLAERSVEHLAVDAAGVILSDQRGGWRPAAGSSERADLLELFTAQTREGPCFDCVATGKPVTCADLRTAEAQTRWPRFSLAAAGSGFRAASAVPMRLRDQTVGALTLLNHEPVTLDPDTIEIGQALADVATIGILHQHAAARGELLAEQLEATLQQRTVIEQAKGVLAEYLAFDMHDAFTRLREYSHHHQRRLSEVARDLAGGTLRPSAFATPRSWPVEDQPASPPA</sequence>
<accession>A0A1I5KI85</accession>
<dbReference type="GO" id="GO:0003723">
    <property type="term" value="F:RNA binding"/>
    <property type="evidence" value="ECO:0007669"/>
    <property type="project" value="InterPro"/>
</dbReference>
<protein>
    <submittedName>
        <fullName evidence="6">GAF domain-containing protein</fullName>
    </submittedName>
</protein>
<name>A0A1I5KI85_9PSEU</name>
<evidence type="ECO:0000256" key="3">
    <source>
        <dbReference type="ARBA" id="ARBA00023015"/>
    </source>
</evidence>
<dbReference type="STRING" id="112413.SAMN05421854_103206"/>
<dbReference type="Gene3D" id="3.30.450.40">
    <property type="match status" value="1"/>
</dbReference>
<keyword evidence="3" id="KW-0805">Transcription regulation</keyword>
<dbReference type="PROSITE" id="PS50921">
    <property type="entry name" value="ANTAR"/>
    <property type="match status" value="1"/>
</dbReference>
<dbReference type="Pfam" id="PF13185">
    <property type="entry name" value="GAF_2"/>
    <property type="match status" value="1"/>
</dbReference>
<evidence type="ECO:0000313" key="6">
    <source>
        <dbReference type="EMBL" id="SFO84725.1"/>
    </source>
</evidence>
<dbReference type="InterPro" id="IPR005561">
    <property type="entry name" value="ANTAR"/>
</dbReference>
<dbReference type="GO" id="GO:0016301">
    <property type="term" value="F:kinase activity"/>
    <property type="evidence" value="ECO:0007669"/>
    <property type="project" value="UniProtKB-KW"/>
</dbReference>
<dbReference type="InterPro" id="IPR029016">
    <property type="entry name" value="GAF-like_dom_sf"/>
</dbReference>
<dbReference type="RefSeq" id="WP_093573571.1">
    <property type="nucleotide sequence ID" value="NZ_FOWC01000003.1"/>
</dbReference>
<dbReference type="PIRSF" id="PIRSF036625">
    <property type="entry name" value="GAF_ANTAR"/>
    <property type="match status" value="1"/>
</dbReference>